<evidence type="ECO:0000256" key="5">
    <source>
        <dbReference type="ARBA" id="ARBA00022490"/>
    </source>
</evidence>
<comment type="pathway">
    <text evidence="4 16">Cell wall biogenesis; peptidoglycan biosynthesis.</text>
</comment>
<gene>
    <name evidence="16 18" type="primary">murB</name>
    <name evidence="18" type="ORF">LKD75_01640</name>
</gene>
<comment type="catalytic activity">
    <reaction evidence="15 16">
        <text>UDP-N-acetyl-alpha-D-muramate + NADP(+) = UDP-N-acetyl-3-O-(1-carboxyvinyl)-alpha-D-glucosamine + NADPH + H(+)</text>
        <dbReference type="Rhea" id="RHEA:12248"/>
        <dbReference type="ChEBI" id="CHEBI:15378"/>
        <dbReference type="ChEBI" id="CHEBI:57783"/>
        <dbReference type="ChEBI" id="CHEBI:58349"/>
        <dbReference type="ChEBI" id="CHEBI:68483"/>
        <dbReference type="ChEBI" id="CHEBI:70757"/>
        <dbReference type="EC" id="1.3.1.98"/>
    </reaction>
</comment>
<dbReference type="InterPro" id="IPR003170">
    <property type="entry name" value="MurB"/>
</dbReference>
<keyword evidence="7 16" id="KW-0285">Flavoprotein</keyword>
<evidence type="ECO:0000256" key="8">
    <source>
        <dbReference type="ARBA" id="ARBA00022827"/>
    </source>
</evidence>
<dbReference type="Pfam" id="PF02873">
    <property type="entry name" value="MurB_C"/>
    <property type="match status" value="1"/>
</dbReference>
<keyword evidence="9 16" id="KW-0521">NADP</keyword>
<comment type="caution">
    <text evidence="18">The sequence shown here is derived from an EMBL/GenBank/DDBJ whole genome shotgun (WGS) entry which is preliminary data.</text>
</comment>
<evidence type="ECO:0000256" key="15">
    <source>
        <dbReference type="ARBA" id="ARBA00048914"/>
    </source>
</evidence>
<keyword evidence="12 16" id="KW-0560">Oxidoreductase</keyword>
<dbReference type="SUPFAM" id="SSF56176">
    <property type="entry name" value="FAD-binding/transporter-associated domain-like"/>
    <property type="match status" value="1"/>
</dbReference>
<keyword evidence="5 16" id="KW-0963">Cytoplasm</keyword>
<evidence type="ECO:0000256" key="3">
    <source>
        <dbReference type="ARBA" id="ARBA00004496"/>
    </source>
</evidence>
<keyword evidence="13 16" id="KW-0131">Cell cycle</keyword>
<dbReference type="RefSeq" id="WP_119624162.1">
    <property type="nucleotide sequence ID" value="NZ_JAJEPV010000003.1"/>
</dbReference>
<evidence type="ECO:0000256" key="9">
    <source>
        <dbReference type="ARBA" id="ARBA00022857"/>
    </source>
</evidence>
<dbReference type="GO" id="GO:0008360">
    <property type="term" value="P:regulation of cell shape"/>
    <property type="evidence" value="ECO:0007669"/>
    <property type="project" value="UniProtKB-KW"/>
</dbReference>
<keyword evidence="8 16" id="KW-0274">FAD</keyword>
<comment type="similarity">
    <text evidence="16">Belongs to the MurB family.</text>
</comment>
<feature type="active site" description="Proton donor" evidence="16">
    <location>
        <position position="227"/>
    </location>
</feature>
<comment type="cofactor">
    <cofactor evidence="1 16">
        <name>FAD</name>
        <dbReference type="ChEBI" id="CHEBI:57692"/>
    </cofactor>
</comment>
<dbReference type="GO" id="GO:0009252">
    <property type="term" value="P:peptidoglycan biosynthetic process"/>
    <property type="evidence" value="ECO:0007669"/>
    <property type="project" value="UniProtKB-UniRule"/>
</dbReference>
<dbReference type="AlphaFoldDB" id="A0AAE3D744"/>
<evidence type="ECO:0000256" key="7">
    <source>
        <dbReference type="ARBA" id="ARBA00022630"/>
    </source>
</evidence>
<keyword evidence="19" id="KW-1185">Reference proteome</keyword>
<keyword evidence="14 16" id="KW-0961">Cell wall biogenesis/degradation</keyword>
<protein>
    <recommendedName>
        <fullName evidence="16">UDP-N-acetylenolpyruvoylglucosamine reductase</fullName>
        <ecNumber evidence="16">1.3.1.98</ecNumber>
    </recommendedName>
    <alternativeName>
        <fullName evidence="16">UDP-N-acetylmuramate dehydrogenase</fullName>
    </alternativeName>
</protein>
<evidence type="ECO:0000256" key="2">
    <source>
        <dbReference type="ARBA" id="ARBA00003921"/>
    </source>
</evidence>
<dbReference type="NCBIfam" id="NF010480">
    <property type="entry name" value="PRK13905.1"/>
    <property type="match status" value="1"/>
</dbReference>
<dbReference type="NCBIfam" id="TIGR00179">
    <property type="entry name" value="murB"/>
    <property type="match status" value="1"/>
</dbReference>
<dbReference type="PANTHER" id="PTHR21071">
    <property type="entry name" value="UDP-N-ACETYLENOLPYRUVOYLGLUCOSAMINE REDUCTASE"/>
    <property type="match status" value="1"/>
</dbReference>
<reference evidence="18 19" key="1">
    <citation type="submission" date="2021-10" db="EMBL/GenBank/DDBJ databases">
        <title>Anaerobic single-cell dispensing facilitates the cultivation of human gut bacteria.</title>
        <authorList>
            <person name="Afrizal A."/>
        </authorList>
    </citation>
    <scope>NUCLEOTIDE SEQUENCE [LARGE SCALE GENOMIC DNA]</scope>
    <source>
        <strain evidence="18 19">CLA-AA-H273</strain>
    </source>
</reference>
<evidence type="ECO:0000256" key="10">
    <source>
        <dbReference type="ARBA" id="ARBA00022960"/>
    </source>
</evidence>
<dbReference type="EMBL" id="JAJEPV010000003">
    <property type="protein sequence ID" value="MCC2118305.1"/>
    <property type="molecule type" value="Genomic_DNA"/>
</dbReference>
<dbReference type="GO" id="GO:0071949">
    <property type="term" value="F:FAD binding"/>
    <property type="evidence" value="ECO:0007669"/>
    <property type="project" value="InterPro"/>
</dbReference>
<evidence type="ECO:0000256" key="4">
    <source>
        <dbReference type="ARBA" id="ARBA00004752"/>
    </source>
</evidence>
<dbReference type="InterPro" id="IPR036635">
    <property type="entry name" value="MurB_C_sf"/>
</dbReference>
<proteinExistence type="inferred from homology"/>
<dbReference type="SUPFAM" id="SSF56194">
    <property type="entry name" value="Uridine diphospho-N-Acetylenolpyruvylglucosamine reductase, MurB, C-terminal domain"/>
    <property type="match status" value="1"/>
</dbReference>
<evidence type="ECO:0000256" key="1">
    <source>
        <dbReference type="ARBA" id="ARBA00001974"/>
    </source>
</evidence>
<dbReference type="Gene3D" id="3.30.465.10">
    <property type="match status" value="1"/>
</dbReference>
<organism evidence="18 19">
    <name type="scientific">Waltera acetigignens</name>
    <dbReference type="NCBI Taxonomy" id="2981769"/>
    <lineage>
        <taxon>Bacteria</taxon>
        <taxon>Bacillati</taxon>
        <taxon>Bacillota</taxon>
        <taxon>Clostridia</taxon>
        <taxon>Lachnospirales</taxon>
        <taxon>Lachnospiraceae</taxon>
        <taxon>Waltera</taxon>
    </lineage>
</organism>
<dbReference type="Gene3D" id="3.90.78.10">
    <property type="entry name" value="UDP-N-acetylenolpyruvoylglucosamine reductase, C-terminal domain"/>
    <property type="match status" value="1"/>
</dbReference>
<evidence type="ECO:0000256" key="6">
    <source>
        <dbReference type="ARBA" id="ARBA00022618"/>
    </source>
</evidence>
<comment type="subcellular location">
    <subcellularLocation>
        <location evidence="3 16">Cytoplasm</location>
    </subcellularLocation>
</comment>
<sequence>MISAAVIEALKEIVPADKVLLQEPMKLHTTFRIGGPADCLVYLENEEQLCKIQKYLRLVDVPYTVIGNGSNLLVSDQGYAGIVLVVGKHMSRIEVKDCYLEAEAGALMSQVAKAAKEHGLTGLEFAAGIPGTIGGGAVMNAGAYGGEMSQVVTTVTVVNRNGEIMELDNSTMEYGYRTSVIQNQSFVVTKVTFRLQPGDPEQIAAKMEELAIRRREKQPLEYPSAGSTFKRPEGHFAGQLIMEAGLRGYSVGGAKVSEKHCGFIINTGNATAEDVKDVIWEVQRRVKERFHVELEPEIKFL</sequence>
<keyword evidence="11 16" id="KW-0573">Peptidoglycan synthesis</keyword>
<dbReference type="GO" id="GO:0005829">
    <property type="term" value="C:cytosol"/>
    <property type="evidence" value="ECO:0007669"/>
    <property type="project" value="TreeGrafter"/>
</dbReference>
<keyword evidence="6 16" id="KW-0132">Cell division</keyword>
<evidence type="ECO:0000256" key="13">
    <source>
        <dbReference type="ARBA" id="ARBA00023306"/>
    </source>
</evidence>
<evidence type="ECO:0000259" key="17">
    <source>
        <dbReference type="PROSITE" id="PS51387"/>
    </source>
</evidence>
<evidence type="ECO:0000256" key="14">
    <source>
        <dbReference type="ARBA" id="ARBA00023316"/>
    </source>
</evidence>
<dbReference type="HAMAP" id="MF_00037">
    <property type="entry name" value="MurB"/>
    <property type="match status" value="1"/>
</dbReference>
<accession>A0AAE3D744</accession>
<evidence type="ECO:0000313" key="19">
    <source>
        <dbReference type="Proteomes" id="UP001197795"/>
    </source>
</evidence>
<evidence type="ECO:0000313" key="18">
    <source>
        <dbReference type="EMBL" id="MCC2118305.1"/>
    </source>
</evidence>
<dbReference type="InterPro" id="IPR016167">
    <property type="entry name" value="FAD-bd_PCMH_sub1"/>
</dbReference>
<dbReference type="InterPro" id="IPR006094">
    <property type="entry name" value="Oxid_FAD_bind_N"/>
</dbReference>
<dbReference type="PROSITE" id="PS51387">
    <property type="entry name" value="FAD_PCMH"/>
    <property type="match status" value="1"/>
</dbReference>
<dbReference type="GO" id="GO:0051301">
    <property type="term" value="P:cell division"/>
    <property type="evidence" value="ECO:0007669"/>
    <property type="project" value="UniProtKB-KW"/>
</dbReference>
<dbReference type="GO" id="GO:0008762">
    <property type="term" value="F:UDP-N-acetylmuramate dehydrogenase activity"/>
    <property type="evidence" value="ECO:0007669"/>
    <property type="project" value="UniProtKB-UniRule"/>
</dbReference>
<evidence type="ECO:0000256" key="16">
    <source>
        <dbReference type="HAMAP-Rule" id="MF_00037"/>
    </source>
</evidence>
<comment type="function">
    <text evidence="2 16">Cell wall formation.</text>
</comment>
<dbReference type="PANTHER" id="PTHR21071:SF4">
    <property type="entry name" value="UDP-N-ACETYLENOLPYRUVOYLGLUCOSAMINE REDUCTASE"/>
    <property type="match status" value="1"/>
</dbReference>
<feature type="active site" evidence="16">
    <location>
        <position position="297"/>
    </location>
</feature>
<dbReference type="InterPro" id="IPR036318">
    <property type="entry name" value="FAD-bd_PCMH-like_sf"/>
</dbReference>
<dbReference type="Pfam" id="PF01565">
    <property type="entry name" value="FAD_binding_4"/>
    <property type="match status" value="1"/>
</dbReference>
<dbReference type="InterPro" id="IPR011601">
    <property type="entry name" value="MurB_C"/>
</dbReference>
<keyword evidence="10 16" id="KW-0133">Cell shape</keyword>
<name>A0AAE3D744_9FIRM</name>
<evidence type="ECO:0000256" key="12">
    <source>
        <dbReference type="ARBA" id="ARBA00023002"/>
    </source>
</evidence>
<evidence type="ECO:0000256" key="11">
    <source>
        <dbReference type="ARBA" id="ARBA00022984"/>
    </source>
</evidence>
<dbReference type="InterPro" id="IPR016166">
    <property type="entry name" value="FAD-bd_PCMH"/>
</dbReference>
<dbReference type="InterPro" id="IPR016169">
    <property type="entry name" value="FAD-bd_PCMH_sub2"/>
</dbReference>
<feature type="domain" description="FAD-binding PCMH-type" evidence="17">
    <location>
        <begin position="33"/>
        <end position="198"/>
    </location>
</feature>
<dbReference type="Gene3D" id="3.30.43.10">
    <property type="entry name" value="Uridine Diphospho-n-acetylenolpyruvylglucosamine Reductase, domain 2"/>
    <property type="match status" value="1"/>
</dbReference>
<dbReference type="EC" id="1.3.1.98" evidence="16"/>
<feature type="active site" evidence="16">
    <location>
        <position position="177"/>
    </location>
</feature>
<dbReference type="GO" id="GO:0071555">
    <property type="term" value="P:cell wall organization"/>
    <property type="evidence" value="ECO:0007669"/>
    <property type="project" value="UniProtKB-KW"/>
</dbReference>
<dbReference type="Proteomes" id="UP001197795">
    <property type="component" value="Unassembled WGS sequence"/>
</dbReference>